<evidence type="ECO:0000313" key="6">
    <source>
        <dbReference type="EMBL" id="TFK20352.1"/>
    </source>
</evidence>
<dbReference type="PANTHER" id="PTHR47447:SF24">
    <property type="entry name" value="PENTATRICOPEPTIDE REPEAT-CONTAINING PROTEIN"/>
    <property type="match status" value="1"/>
</dbReference>
<gene>
    <name evidence="6" type="ORF">FA15DRAFT_759438</name>
</gene>
<dbReference type="Pfam" id="PF13812">
    <property type="entry name" value="PPR_3"/>
    <property type="match status" value="1"/>
</dbReference>
<keyword evidence="7" id="KW-1185">Reference proteome</keyword>
<comment type="subunit">
    <text evidence="4">Binds to mitochondrial small subunit 15S rRNA.</text>
</comment>
<dbReference type="Gene3D" id="1.25.40.10">
    <property type="entry name" value="Tetratricopeptide repeat domain"/>
    <property type="match status" value="2"/>
</dbReference>
<name>A0A5C3KJR6_COPMA</name>
<comment type="function">
    <text evidence="3">Regulates mitochondrial small subunit maturation by controlling 15S rRNA 5'-end processing. Localizes to the 5' precursor of the 15S rRNA in a position that is subsequently occupied by mS47 in the mature yeast mtSSU. Uses structure and sequence-specific RNA recognition, binding to a single-stranded region of the precursor and specifically recognizing bases -6 to -1. The exchange of Ccm1 for mS47 is coupled to the irreversible removal of precursor rRNA that is accompanied by conformational changes of the mitoribosomal proteins uS5m and mS26. These conformational changes signal completion of 5'-end rRNA processing through protection of the mature 5'-end of the 15S rRNA and stabilization of mS47. The removal of the 5' precursor together with the dissociation of Ccm1 may be catalyzed by the 5'-3' exoribonuclease Pet127. Involved in the specific removal of group I introns in mitochondrial encoded transcripts.</text>
</comment>
<dbReference type="Pfam" id="PF13041">
    <property type="entry name" value="PPR_2"/>
    <property type="match status" value="1"/>
</dbReference>
<evidence type="ECO:0000256" key="3">
    <source>
        <dbReference type="ARBA" id="ARBA00044493"/>
    </source>
</evidence>
<sequence length="1120" mass="127304">MVEPLAHLVKGSITRYPAITASARRKRLSRSFFTPLPRQHHLSSDAPDSSTRPLVAQCQEWSCCAVWHSLTCPNRDHAWNFSFESSPTTQRRADKPKHKFTKSLAMVYPGQRRHASVAVDSLPHPVTEEHLRPSEALERFRPYCRKDQEHTFDLSAAWKDYQDVVALGMLPFVASDELDTFAGNILAVVEDSVNKKGKIRADLVEEWTGRIRSLLAYSGSQTSSAQRTSSEYARQIQARLLALHGEGEELRQIIHEMRRDGSHAQQVRNLCVLAFTGVVSKREGRQVLEFLAREWDDFTERCMYSAKVALDPGMLAIRHSIEKSVRTLKEPLEIILSAKDPTIRHRLLELSVRAYLDRESYPLAAQFLIDASRHSLRASQALVDAIMTSLLAKTRRFIYAPLAQELLECYNTQGPELDEAVSIIASKAGQIVESEVHFTSTAGIIDDATRATRLLYAYAHGGDVSGTINIFNRHFPKTPTEGRQNNPSEHHYFPVFLALVRHGNGEGMEEWMEDMHANRVQPDSQIYSIFIEYYGQRDMVEQIISTFEQMDVAGVWGDEVVYNVAMAFFARRKDPVTVEALFRRMLRHGIEPNVACCTTLINAYVEAGIWTGVIKAFKYVKTYFKEEDLPIDIYNVLLKAYSRVGIPFDQILRQFWRIKDLGLEPDAYTYSTVVAAACDNHCMTEAKAIYDICQQKHEQNPSSGILNPHLFTSMIAGYTRARQYDAALEMYGFMVDSEIEPNAVTYGAIVWALVSAKGPEVGEEFVSRTILSQPSEEQGWKKLPYGKATWYELVYTPLFNAYRLQGSADNVMRLYQSIYDQGEEITLALHTQMLDSFRRSSDFGGVSETWDEIYEMVTRDLAAAEPLRDEETVSGARDAPAAILSDAVSIYIDACSAAGYHEKVQEAWDKLQKLNIRFSPHNWNHLGVAYVRAGEVSRAFALVEEVILPRRREEPKYQPTFEDDYDSPLVFDPKLLGALNSLGSTQYQRPSFRLSKERSRARIQNLPPKVAEGDEYADFADPLKSILNIQSAWTSWRPHGALLGSLLLCITRLEQGLTIRPITPGDRRVPAIEGSNPEEARKMLDSIMENYPQTFGEVMNFRTMQRKKYGRRYARFYERT</sequence>
<dbReference type="InterPro" id="IPR011990">
    <property type="entry name" value="TPR-like_helical_dom_sf"/>
</dbReference>
<dbReference type="Proteomes" id="UP000307440">
    <property type="component" value="Unassembled WGS sequence"/>
</dbReference>
<feature type="repeat" description="PPR" evidence="5">
    <location>
        <begin position="630"/>
        <end position="665"/>
    </location>
</feature>
<accession>A0A5C3KJR6</accession>
<evidence type="ECO:0000256" key="1">
    <source>
        <dbReference type="ARBA" id="ARBA00006192"/>
    </source>
</evidence>
<dbReference type="OrthoDB" id="185373at2759"/>
<evidence type="ECO:0000256" key="4">
    <source>
        <dbReference type="ARBA" id="ARBA00044511"/>
    </source>
</evidence>
<dbReference type="AlphaFoldDB" id="A0A5C3KJR6"/>
<dbReference type="PROSITE" id="PS51375">
    <property type="entry name" value="PPR"/>
    <property type="match status" value="3"/>
</dbReference>
<keyword evidence="2" id="KW-0677">Repeat</keyword>
<dbReference type="NCBIfam" id="TIGR00756">
    <property type="entry name" value="PPR"/>
    <property type="match status" value="2"/>
</dbReference>
<proteinExistence type="inferred from homology"/>
<protein>
    <recommendedName>
        <fullName evidence="8">Pentacotripeptide-repeat region of PRORP domain-containing protein</fullName>
    </recommendedName>
</protein>
<dbReference type="PANTHER" id="PTHR47447">
    <property type="entry name" value="OS03G0856100 PROTEIN"/>
    <property type="match status" value="1"/>
</dbReference>
<comment type="similarity">
    <text evidence="1">Belongs to the CCM1 family.</text>
</comment>
<evidence type="ECO:0000313" key="7">
    <source>
        <dbReference type="Proteomes" id="UP000307440"/>
    </source>
</evidence>
<reference evidence="6 7" key="1">
    <citation type="journal article" date="2019" name="Nat. Ecol. Evol.">
        <title>Megaphylogeny resolves global patterns of mushroom evolution.</title>
        <authorList>
            <person name="Varga T."/>
            <person name="Krizsan K."/>
            <person name="Foldi C."/>
            <person name="Dima B."/>
            <person name="Sanchez-Garcia M."/>
            <person name="Sanchez-Ramirez S."/>
            <person name="Szollosi G.J."/>
            <person name="Szarkandi J.G."/>
            <person name="Papp V."/>
            <person name="Albert L."/>
            <person name="Andreopoulos W."/>
            <person name="Angelini C."/>
            <person name="Antonin V."/>
            <person name="Barry K.W."/>
            <person name="Bougher N.L."/>
            <person name="Buchanan P."/>
            <person name="Buyck B."/>
            <person name="Bense V."/>
            <person name="Catcheside P."/>
            <person name="Chovatia M."/>
            <person name="Cooper J."/>
            <person name="Damon W."/>
            <person name="Desjardin D."/>
            <person name="Finy P."/>
            <person name="Geml J."/>
            <person name="Haridas S."/>
            <person name="Hughes K."/>
            <person name="Justo A."/>
            <person name="Karasinski D."/>
            <person name="Kautmanova I."/>
            <person name="Kiss B."/>
            <person name="Kocsube S."/>
            <person name="Kotiranta H."/>
            <person name="LaButti K.M."/>
            <person name="Lechner B.E."/>
            <person name="Liimatainen K."/>
            <person name="Lipzen A."/>
            <person name="Lukacs Z."/>
            <person name="Mihaltcheva S."/>
            <person name="Morgado L.N."/>
            <person name="Niskanen T."/>
            <person name="Noordeloos M.E."/>
            <person name="Ohm R.A."/>
            <person name="Ortiz-Santana B."/>
            <person name="Ovrebo C."/>
            <person name="Racz N."/>
            <person name="Riley R."/>
            <person name="Savchenko A."/>
            <person name="Shiryaev A."/>
            <person name="Soop K."/>
            <person name="Spirin V."/>
            <person name="Szebenyi C."/>
            <person name="Tomsovsky M."/>
            <person name="Tulloss R.E."/>
            <person name="Uehling J."/>
            <person name="Grigoriev I.V."/>
            <person name="Vagvolgyi C."/>
            <person name="Papp T."/>
            <person name="Martin F.M."/>
            <person name="Miettinen O."/>
            <person name="Hibbett D.S."/>
            <person name="Nagy L.G."/>
        </authorList>
    </citation>
    <scope>NUCLEOTIDE SEQUENCE [LARGE SCALE GENOMIC DNA]</scope>
    <source>
        <strain evidence="6 7">CBS 121175</strain>
    </source>
</reference>
<evidence type="ECO:0000256" key="2">
    <source>
        <dbReference type="ARBA" id="ARBA00022737"/>
    </source>
</evidence>
<dbReference type="STRING" id="230819.A0A5C3KJR6"/>
<feature type="repeat" description="PPR" evidence="5">
    <location>
        <begin position="707"/>
        <end position="741"/>
    </location>
</feature>
<feature type="repeat" description="PPR" evidence="5">
    <location>
        <begin position="558"/>
        <end position="592"/>
    </location>
</feature>
<dbReference type="EMBL" id="ML210303">
    <property type="protein sequence ID" value="TFK20352.1"/>
    <property type="molecule type" value="Genomic_DNA"/>
</dbReference>
<evidence type="ECO:0000256" key="5">
    <source>
        <dbReference type="PROSITE-ProRule" id="PRU00708"/>
    </source>
</evidence>
<evidence type="ECO:0008006" key="8">
    <source>
        <dbReference type="Google" id="ProtNLM"/>
    </source>
</evidence>
<organism evidence="6 7">
    <name type="scientific">Coprinopsis marcescibilis</name>
    <name type="common">Agaric fungus</name>
    <name type="synonym">Psathyrella marcescibilis</name>
    <dbReference type="NCBI Taxonomy" id="230819"/>
    <lineage>
        <taxon>Eukaryota</taxon>
        <taxon>Fungi</taxon>
        <taxon>Dikarya</taxon>
        <taxon>Basidiomycota</taxon>
        <taxon>Agaricomycotina</taxon>
        <taxon>Agaricomycetes</taxon>
        <taxon>Agaricomycetidae</taxon>
        <taxon>Agaricales</taxon>
        <taxon>Agaricineae</taxon>
        <taxon>Psathyrellaceae</taxon>
        <taxon>Coprinopsis</taxon>
    </lineage>
</organism>
<dbReference type="InterPro" id="IPR002885">
    <property type="entry name" value="PPR_rpt"/>
</dbReference>